<sequence>MRNTYFRDYGWNRRHIFTCGGRVLSLKDKRLEGVHNFYTPNKKRTGMSRRELAYFKKIAKTFICQLRYNREYRLRKISLFYGRMHAFDVNAVKTMAKKYKFVLKKECLYQIFENSGKKFEMWNRGGAFWGGTNYRDLDVRDNLPDYPIRAANEIDVNSRNSRSASYAIIRKSAIPDLTYNDRLVRLEGKTLLMLRFLLKKGSNPNEPVFLENMIFKYKWHSKIFFLKVFEMCIKYGLNEFNLDKVLRNGWVERSGRAFFLYPANPYMNHLDVKDTVKICRGWIHSKQFDRVVKQSKKGIGELNDDVIGIIRTFLYEPLSENL</sequence>
<protein>
    <submittedName>
        <fullName evidence="1">Uncharacterized protein</fullName>
    </submittedName>
</protein>
<proteinExistence type="predicted"/>
<dbReference type="AlphaFoldDB" id="A0A6C0AWI7"/>
<organism evidence="1">
    <name type="scientific">viral metagenome</name>
    <dbReference type="NCBI Taxonomy" id="1070528"/>
    <lineage>
        <taxon>unclassified sequences</taxon>
        <taxon>metagenomes</taxon>
        <taxon>organismal metagenomes</taxon>
    </lineage>
</organism>
<dbReference type="EMBL" id="MN738762">
    <property type="protein sequence ID" value="QHS83720.1"/>
    <property type="molecule type" value="Genomic_DNA"/>
</dbReference>
<evidence type="ECO:0000313" key="1">
    <source>
        <dbReference type="EMBL" id="QHS83720.1"/>
    </source>
</evidence>
<name>A0A6C0AWI7_9ZZZZ</name>
<accession>A0A6C0AWI7</accession>
<reference evidence="1" key="1">
    <citation type="journal article" date="2020" name="Nature">
        <title>Giant virus diversity and host interactions through global metagenomics.</title>
        <authorList>
            <person name="Schulz F."/>
            <person name="Roux S."/>
            <person name="Paez-Espino D."/>
            <person name="Jungbluth S."/>
            <person name="Walsh D.A."/>
            <person name="Denef V.J."/>
            <person name="McMahon K.D."/>
            <person name="Konstantinidis K.T."/>
            <person name="Eloe-Fadrosh E.A."/>
            <person name="Kyrpides N.C."/>
            <person name="Woyke T."/>
        </authorList>
    </citation>
    <scope>NUCLEOTIDE SEQUENCE</scope>
    <source>
        <strain evidence="1">GVMAG-S-ERX555961-36</strain>
    </source>
</reference>